<gene>
    <name evidence="1" type="ORF">UFOPK2366_00924</name>
</gene>
<organism evidence="1">
    <name type="scientific">freshwater metagenome</name>
    <dbReference type="NCBI Taxonomy" id="449393"/>
    <lineage>
        <taxon>unclassified sequences</taxon>
        <taxon>metagenomes</taxon>
        <taxon>ecological metagenomes</taxon>
    </lineage>
</organism>
<accession>A0A6J6PCN5</accession>
<proteinExistence type="predicted"/>
<dbReference type="AlphaFoldDB" id="A0A6J6PCN5"/>
<reference evidence="1" key="1">
    <citation type="submission" date="2020-05" db="EMBL/GenBank/DDBJ databases">
        <authorList>
            <person name="Chiriac C."/>
            <person name="Salcher M."/>
            <person name="Ghai R."/>
            <person name="Kavagutti S V."/>
        </authorList>
    </citation>
    <scope>NUCLEOTIDE SEQUENCE</scope>
</reference>
<name>A0A6J6PCN5_9ZZZZ</name>
<evidence type="ECO:0000313" key="1">
    <source>
        <dbReference type="EMBL" id="CAB4694395.1"/>
    </source>
</evidence>
<dbReference type="EMBL" id="CAEZXM010000154">
    <property type="protein sequence ID" value="CAB4694395.1"/>
    <property type="molecule type" value="Genomic_DNA"/>
</dbReference>
<sequence>MLSKPTSDQMLIGIARDLREQVLPHLTDQPAVVVMGMIDQILRNLSVRVANEIEWMHEEVAAIAAMAGRDPGSPQSLQLQHVVEWYGSVSRWLSAGVEAAYAGGDQAEIDKWRALIEARSAHEQAIMGSLDLVGRG</sequence>
<protein>
    <submittedName>
        <fullName evidence="1">Unannotated protein</fullName>
    </submittedName>
</protein>